<reference evidence="4" key="1">
    <citation type="journal article" date="2021" name="Nat. Commun.">
        <title>Genetic determinants of endophytism in the Arabidopsis root mycobiome.</title>
        <authorList>
            <person name="Mesny F."/>
            <person name="Miyauchi S."/>
            <person name="Thiergart T."/>
            <person name="Pickel B."/>
            <person name="Atanasova L."/>
            <person name="Karlsson M."/>
            <person name="Huettel B."/>
            <person name="Barry K.W."/>
            <person name="Haridas S."/>
            <person name="Chen C."/>
            <person name="Bauer D."/>
            <person name="Andreopoulos W."/>
            <person name="Pangilinan J."/>
            <person name="LaButti K."/>
            <person name="Riley R."/>
            <person name="Lipzen A."/>
            <person name="Clum A."/>
            <person name="Drula E."/>
            <person name="Henrissat B."/>
            <person name="Kohler A."/>
            <person name="Grigoriev I.V."/>
            <person name="Martin F.M."/>
            <person name="Hacquard S."/>
        </authorList>
    </citation>
    <scope>NUCLEOTIDE SEQUENCE</scope>
    <source>
        <strain evidence="4">MPI-SDFR-AT-0117</strain>
    </source>
</reference>
<proteinExistence type="predicted"/>
<dbReference type="SUPFAM" id="SSF51735">
    <property type="entry name" value="NAD(P)-binding Rossmann-fold domains"/>
    <property type="match status" value="1"/>
</dbReference>
<evidence type="ECO:0000313" key="5">
    <source>
        <dbReference type="Proteomes" id="UP000770015"/>
    </source>
</evidence>
<dbReference type="PANTHER" id="PTHR43333">
    <property type="entry name" value="2-HACID_DH_C DOMAIN-CONTAINING PROTEIN"/>
    <property type="match status" value="1"/>
</dbReference>
<evidence type="ECO:0000313" key="4">
    <source>
        <dbReference type="EMBL" id="KAH6695482.1"/>
    </source>
</evidence>
<evidence type="ECO:0000259" key="3">
    <source>
        <dbReference type="Pfam" id="PF02826"/>
    </source>
</evidence>
<sequence>MGSVATTSPLSEEVVLIVVPAEPKQEWIDRIKAKYPGITVRWVNLPIGGPKTTEDLPADLWDGVTIYSGFVTGPSAGLEKVRFVQLPSAGADRWLDHHLYKNRPDVVFSTANGVHPPQIAEWVIASWLNNQHHLLRYHDTQQQATWKRITDPVDDSVGLRMGVLGYGAIGRQCGRLGQALGMEVYAYTRGERSTPESRRDDSYCVPGTGDPDGLIPTKWFHGASRESIDHFLAQDLDLLVIGLPLTPETDGLFGKEQFEILSRRKTFVSNIARGRLIQQDALIEAAESGKIRGAALDVTEPEPLPDGHPLWKAPNVYITPHISGITTKYWDRALDILETNIDHLARGEPLINVIDRKLNY</sequence>
<dbReference type="Proteomes" id="UP000770015">
    <property type="component" value="Unassembled WGS sequence"/>
</dbReference>
<dbReference type="InterPro" id="IPR006140">
    <property type="entry name" value="D-isomer_DH_NAD-bd"/>
</dbReference>
<feature type="domain" description="D-isomer specific 2-hydroxyacid dehydrogenase NAD-binding" evidence="3">
    <location>
        <begin position="222"/>
        <end position="323"/>
    </location>
</feature>
<comment type="caution">
    <text evidence="4">The sequence shown here is derived from an EMBL/GenBank/DDBJ whole genome shotgun (WGS) entry which is preliminary data.</text>
</comment>
<keyword evidence="1" id="KW-0560">Oxidoreductase</keyword>
<dbReference type="GO" id="GO:0016491">
    <property type="term" value="F:oxidoreductase activity"/>
    <property type="evidence" value="ECO:0007669"/>
    <property type="project" value="UniProtKB-KW"/>
</dbReference>
<dbReference type="PROSITE" id="PS00065">
    <property type="entry name" value="D_2_HYDROXYACID_DH_1"/>
    <property type="match status" value="1"/>
</dbReference>
<accession>A0A9P8VM22</accession>
<dbReference type="InterPro" id="IPR036291">
    <property type="entry name" value="NAD(P)-bd_dom_sf"/>
</dbReference>
<keyword evidence="2" id="KW-0520">NAD</keyword>
<dbReference type="InterPro" id="IPR029752">
    <property type="entry name" value="D-isomer_DH_CS1"/>
</dbReference>
<name>A0A9P8VM22_9PEZI</name>
<gene>
    <name evidence="4" type="ORF">F5X68DRAFT_30524</name>
</gene>
<dbReference type="GO" id="GO:0051287">
    <property type="term" value="F:NAD binding"/>
    <property type="evidence" value="ECO:0007669"/>
    <property type="project" value="InterPro"/>
</dbReference>
<dbReference type="PANTHER" id="PTHR43333:SF1">
    <property type="entry name" value="D-ISOMER SPECIFIC 2-HYDROXYACID DEHYDROGENASE NAD-BINDING DOMAIN-CONTAINING PROTEIN"/>
    <property type="match status" value="1"/>
</dbReference>
<organism evidence="4 5">
    <name type="scientific">Plectosphaerella plurivora</name>
    <dbReference type="NCBI Taxonomy" id="936078"/>
    <lineage>
        <taxon>Eukaryota</taxon>
        <taxon>Fungi</taxon>
        <taxon>Dikarya</taxon>
        <taxon>Ascomycota</taxon>
        <taxon>Pezizomycotina</taxon>
        <taxon>Sordariomycetes</taxon>
        <taxon>Hypocreomycetidae</taxon>
        <taxon>Glomerellales</taxon>
        <taxon>Plectosphaerellaceae</taxon>
        <taxon>Plectosphaerella</taxon>
    </lineage>
</organism>
<dbReference type="Pfam" id="PF02826">
    <property type="entry name" value="2-Hacid_dh_C"/>
    <property type="match status" value="2"/>
</dbReference>
<dbReference type="CDD" id="cd12163">
    <property type="entry name" value="2-Hacid_dh_5"/>
    <property type="match status" value="1"/>
</dbReference>
<dbReference type="EMBL" id="JAGSXJ010000002">
    <property type="protein sequence ID" value="KAH6695482.1"/>
    <property type="molecule type" value="Genomic_DNA"/>
</dbReference>
<feature type="domain" description="D-isomer specific 2-hydroxyacid dehydrogenase NAD-binding" evidence="3">
    <location>
        <begin position="128"/>
        <end position="195"/>
    </location>
</feature>
<dbReference type="AlphaFoldDB" id="A0A9P8VM22"/>
<protein>
    <submittedName>
        <fullName evidence="4">D-3-phosphoglycerate dehydrogenase</fullName>
    </submittedName>
</protein>
<dbReference type="Gene3D" id="3.40.50.720">
    <property type="entry name" value="NAD(P)-binding Rossmann-like Domain"/>
    <property type="match status" value="2"/>
</dbReference>
<dbReference type="OrthoDB" id="298012at2759"/>
<evidence type="ECO:0000256" key="1">
    <source>
        <dbReference type="ARBA" id="ARBA00023002"/>
    </source>
</evidence>
<keyword evidence="5" id="KW-1185">Reference proteome</keyword>
<evidence type="ECO:0000256" key="2">
    <source>
        <dbReference type="ARBA" id="ARBA00023027"/>
    </source>
</evidence>